<evidence type="ECO:0000256" key="2">
    <source>
        <dbReference type="ARBA" id="ARBA00022679"/>
    </source>
</evidence>
<name>A0A0U5K6Y0_9BACT</name>
<keyword evidence="1 6" id="KW-0328">Glycosyltransferase</keyword>
<dbReference type="NCBIfam" id="TIGR02195">
    <property type="entry name" value="heptsyl_trn_II"/>
    <property type="match status" value="1"/>
</dbReference>
<protein>
    <recommendedName>
        <fullName evidence="4">lipopolysaccharide heptosyltransferase II</fullName>
        <ecNumber evidence="4">2.4.99.24</ecNumber>
    </recommendedName>
</protein>
<proteinExistence type="inferred from homology"/>
<dbReference type="InterPro" id="IPR002201">
    <property type="entry name" value="Glyco_trans_9"/>
</dbReference>
<accession>A0A0U5K6Y0</accession>
<organism evidence="6 7">
    <name type="scientific">Candidatus Protochlamydia naegleriophila</name>
    <dbReference type="NCBI Taxonomy" id="389348"/>
    <lineage>
        <taxon>Bacteria</taxon>
        <taxon>Pseudomonadati</taxon>
        <taxon>Chlamydiota</taxon>
        <taxon>Chlamydiia</taxon>
        <taxon>Parachlamydiales</taxon>
        <taxon>Parachlamydiaceae</taxon>
        <taxon>Candidatus Protochlamydia</taxon>
    </lineage>
</organism>
<dbReference type="GO" id="GO:0008713">
    <property type="term" value="F:ADP-heptose-lipopolysaccharide heptosyltransferase activity"/>
    <property type="evidence" value="ECO:0007669"/>
    <property type="project" value="UniProtKB-EC"/>
</dbReference>
<evidence type="ECO:0000313" key="6">
    <source>
        <dbReference type="EMBL" id="CUI17931.1"/>
    </source>
</evidence>
<evidence type="ECO:0000256" key="5">
    <source>
        <dbReference type="ARBA" id="ARBA00047503"/>
    </source>
</evidence>
<evidence type="ECO:0000256" key="1">
    <source>
        <dbReference type="ARBA" id="ARBA00022676"/>
    </source>
</evidence>
<reference evidence="7" key="1">
    <citation type="submission" date="2015-09" db="EMBL/GenBank/DDBJ databases">
        <authorList>
            <person name="Bertelli C."/>
        </authorList>
    </citation>
    <scope>NUCLEOTIDE SEQUENCE [LARGE SCALE GENOMIC DNA]</scope>
    <source>
        <strain evidence="7">KNic</strain>
    </source>
</reference>
<dbReference type="PANTHER" id="PTHR30160">
    <property type="entry name" value="TETRAACYLDISACCHARIDE 4'-KINASE-RELATED"/>
    <property type="match status" value="1"/>
</dbReference>
<evidence type="ECO:0000256" key="4">
    <source>
        <dbReference type="ARBA" id="ARBA00044042"/>
    </source>
</evidence>
<dbReference type="STRING" id="389348.PNK_2334"/>
<evidence type="ECO:0000313" key="7">
    <source>
        <dbReference type="Proteomes" id="UP000069902"/>
    </source>
</evidence>
<dbReference type="PANTHER" id="PTHR30160:SF7">
    <property type="entry name" value="ADP-HEPTOSE--LPS HEPTOSYLTRANSFERASE 2"/>
    <property type="match status" value="1"/>
</dbReference>
<dbReference type="KEGG" id="pnl:PNK_2334"/>
<keyword evidence="2 6" id="KW-0808">Transferase</keyword>
<dbReference type="GO" id="GO:0009244">
    <property type="term" value="P:lipopolysaccharide core region biosynthetic process"/>
    <property type="evidence" value="ECO:0007669"/>
    <property type="project" value="TreeGrafter"/>
</dbReference>
<evidence type="ECO:0000256" key="3">
    <source>
        <dbReference type="ARBA" id="ARBA00043995"/>
    </source>
</evidence>
<dbReference type="InterPro" id="IPR051199">
    <property type="entry name" value="LPS_LOS_Heptosyltrfase"/>
</dbReference>
<dbReference type="Gene3D" id="3.40.50.2000">
    <property type="entry name" value="Glycogen Phosphorylase B"/>
    <property type="match status" value="2"/>
</dbReference>
<dbReference type="PATRIC" id="fig|389348.3.peg.2617"/>
<comment type="similarity">
    <text evidence="3">Belongs to the glycosyltransferase 9 family.</text>
</comment>
<keyword evidence="7" id="KW-1185">Reference proteome</keyword>
<dbReference type="EMBL" id="LN879502">
    <property type="protein sequence ID" value="CUI17931.1"/>
    <property type="molecule type" value="Genomic_DNA"/>
</dbReference>
<sequence>MGSKPPLSIHPRNILVRMPNWLGDFVMATPILTDLRHHWPEAKITAMCQGALGSVIQEDPHIDSVLNFKKTKNLLNNRVSDEIVSLQTEHYDLGILLTNSFSSAWWLWKGNVQNRLGFASHWRSWLLNYPVPFPAERSKQHLVTTYKQLLHPLGIPLSSTDPKLYIAKQEQNAIQEWLFKEGIHKEDLIIGINPGAAYGSAKCWLPDRFTILAAKLLENPRIKIVFFGDKAGAPLVEDICTKLPKRVVNLAGKTSLRELMAFIQACDIFLTNDSGPMHVASALSTPLIALFGSTSDVATGPYKGGKVIHKHVPCSPCYRRECPIDFRCMKQIEVDEVYRELQELVNEASQTSAVRSS</sequence>
<dbReference type="RefSeq" id="WP_059062169.1">
    <property type="nucleotide sequence ID" value="NZ_LN879502.1"/>
</dbReference>
<dbReference type="Proteomes" id="UP000069902">
    <property type="component" value="Chromosome cPNK"/>
</dbReference>
<dbReference type="Pfam" id="PF01075">
    <property type="entry name" value="Glyco_transf_9"/>
    <property type="match status" value="1"/>
</dbReference>
<dbReference type="EC" id="2.4.99.24" evidence="4"/>
<dbReference type="InParanoid" id="A0A0U5K6Y0"/>
<dbReference type="FunCoup" id="A0A0U5K6Y0">
    <property type="interactions" value="138"/>
</dbReference>
<comment type="catalytic activity">
    <reaction evidence="5">
        <text>an L-alpha-D-Hep-(1-&gt;5)-[alpha-Kdo-(2-&gt;4)]-alpha-Kdo-(2-&gt;6)-lipid A + ADP-L-glycero-beta-D-manno-heptose = an L-alpha-D-Hep-(1-&gt;3)-L-alpha-D-Hep-(1-&gt;5)-[alpha-Kdo-(2-&gt;4)]-alpha-Kdo-(2-&gt;6)-lipid A + ADP + H(+)</text>
        <dbReference type="Rhea" id="RHEA:74071"/>
        <dbReference type="ChEBI" id="CHEBI:15378"/>
        <dbReference type="ChEBI" id="CHEBI:61506"/>
        <dbReference type="ChEBI" id="CHEBI:193068"/>
        <dbReference type="ChEBI" id="CHEBI:193069"/>
        <dbReference type="ChEBI" id="CHEBI:456216"/>
        <dbReference type="EC" id="2.4.99.24"/>
    </reaction>
</comment>
<dbReference type="GO" id="GO:0005829">
    <property type="term" value="C:cytosol"/>
    <property type="evidence" value="ECO:0007669"/>
    <property type="project" value="TreeGrafter"/>
</dbReference>
<dbReference type="CDD" id="cd03789">
    <property type="entry name" value="GT9_LPS_heptosyltransferase"/>
    <property type="match status" value="1"/>
</dbReference>
<dbReference type="SUPFAM" id="SSF53756">
    <property type="entry name" value="UDP-Glycosyltransferase/glycogen phosphorylase"/>
    <property type="match status" value="1"/>
</dbReference>
<dbReference type="AlphaFoldDB" id="A0A0U5K6Y0"/>
<gene>
    <name evidence="6" type="primary">waaF</name>
    <name evidence="6" type="ORF">PNK_2334</name>
</gene>
<dbReference type="InterPro" id="IPR011910">
    <property type="entry name" value="RfaF"/>
</dbReference>